<dbReference type="EMBL" id="AQFT01000023">
    <property type="protein sequence ID" value="EMZ36281.1"/>
    <property type="molecule type" value="Genomic_DNA"/>
</dbReference>
<dbReference type="Pfam" id="PF13280">
    <property type="entry name" value="WYL"/>
    <property type="match status" value="1"/>
</dbReference>
<feature type="domain" description="HTH deoR-type" evidence="3">
    <location>
        <begin position="2"/>
        <end position="57"/>
    </location>
</feature>
<dbReference type="STRING" id="1235802.C823_00648"/>
<dbReference type="InterPro" id="IPR051534">
    <property type="entry name" value="CBASS_pafABC_assoc_protein"/>
</dbReference>
<dbReference type="InterPro" id="IPR036390">
    <property type="entry name" value="WH_DNA-bd_sf"/>
</dbReference>
<dbReference type="AlphaFoldDB" id="N2B773"/>
<dbReference type="InterPro" id="IPR001034">
    <property type="entry name" value="DeoR_HTH"/>
</dbReference>
<gene>
    <name evidence="4" type="ORF">C823_00648</name>
</gene>
<name>N2B773_9FIRM</name>
<dbReference type="InterPro" id="IPR013196">
    <property type="entry name" value="HTH_11"/>
</dbReference>
<evidence type="ECO:0000259" key="3">
    <source>
        <dbReference type="PROSITE" id="PS51000"/>
    </source>
</evidence>
<dbReference type="InterPro" id="IPR057727">
    <property type="entry name" value="WCX_dom"/>
</dbReference>
<dbReference type="SUPFAM" id="SSF46785">
    <property type="entry name" value="Winged helix' DNA-binding domain"/>
    <property type="match status" value="1"/>
</dbReference>
<comment type="caution">
    <text evidence="4">The sequence shown here is derived from an EMBL/GenBank/DDBJ whole genome shotgun (WGS) entry which is preliminary data.</text>
</comment>
<evidence type="ECO:0000256" key="1">
    <source>
        <dbReference type="ARBA" id="ARBA00023015"/>
    </source>
</evidence>
<accession>N2B773</accession>
<dbReference type="InterPro" id="IPR026881">
    <property type="entry name" value="WYL_dom"/>
</dbReference>
<dbReference type="PANTHER" id="PTHR34580:SF1">
    <property type="entry name" value="PROTEIN PAFC"/>
    <property type="match status" value="1"/>
</dbReference>
<keyword evidence="1" id="KW-0805">Transcription regulation</keyword>
<organism evidence="4 5">
    <name type="scientific">Eubacterium plexicaudatum ASF492</name>
    <dbReference type="NCBI Taxonomy" id="1235802"/>
    <lineage>
        <taxon>Bacteria</taxon>
        <taxon>Bacillati</taxon>
        <taxon>Bacillota</taxon>
        <taxon>Clostridia</taxon>
        <taxon>Eubacteriales</taxon>
        <taxon>Eubacteriaceae</taxon>
        <taxon>Eubacterium</taxon>
    </lineage>
</organism>
<dbReference type="eggNOG" id="COG2378">
    <property type="taxonomic scope" value="Bacteria"/>
</dbReference>
<dbReference type="PIRSF" id="PIRSF016838">
    <property type="entry name" value="PafC"/>
    <property type="match status" value="1"/>
</dbReference>
<evidence type="ECO:0000313" key="4">
    <source>
        <dbReference type="EMBL" id="EMZ36281.1"/>
    </source>
</evidence>
<dbReference type="Pfam" id="PF25583">
    <property type="entry name" value="WCX"/>
    <property type="match status" value="1"/>
</dbReference>
<dbReference type="Pfam" id="PF08279">
    <property type="entry name" value="HTH_11"/>
    <property type="match status" value="1"/>
</dbReference>
<dbReference type="SMART" id="SM00420">
    <property type="entry name" value="HTH_DEOR"/>
    <property type="match status" value="1"/>
</dbReference>
<sequence length="302" mass="35141">MQIERLVQMVFYIVNHGHVTARELSECFNVSTRTIYRDLNTLSIAGIPVMSTKGAGGGISIMDGYTIDKSLLSQGEQQSIYQGLQILQATKYPNAEMALSKIGAIFRNALETKWLDIDLSYWGSDEKEKVKISDLQFAIVNKHVIAVCYVNSELKESERNIEPLRLVFKSHAWYIVGYCRCKKEIRIFRLSRIRRLQVMPEIFERELPQDYSLTPDSRVACDIPYLKLKFSPEIAHRLYDEFQEDQVHLCDDGNYYVTVPYELNHWTFHYLLSFGKYVEIIEPEIARTMLQERVADILKIYT</sequence>
<protein>
    <recommendedName>
        <fullName evidence="3">HTH deoR-type domain-containing protein</fullName>
    </recommendedName>
</protein>
<dbReference type="PROSITE" id="PS51000">
    <property type="entry name" value="HTH_DEOR_2"/>
    <property type="match status" value="1"/>
</dbReference>
<evidence type="ECO:0000313" key="5">
    <source>
        <dbReference type="Proteomes" id="UP000012589"/>
    </source>
</evidence>
<dbReference type="HOGENOM" id="CLU_041141_5_1_9"/>
<dbReference type="PROSITE" id="PS52050">
    <property type="entry name" value="WYL"/>
    <property type="match status" value="1"/>
</dbReference>
<dbReference type="PANTHER" id="PTHR34580">
    <property type="match status" value="1"/>
</dbReference>
<reference evidence="4 5" key="1">
    <citation type="journal article" date="2014" name="Genome Announc.">
        <title>Draft genome sequences of the altered schaedler flora, a defined bacterial community from gnotobiotic mice.</title>
        <authorList>
            <person name="Wannemuehler M.J."/>
            <person name="Overstreet A.M."/>
            <person name="Ward D.V."/>
            <person name="Phillips G.J."/>
        </authorList>
    </citation>
    <scope>NUCLEOTIDE SEQUENCE [LARGE SCALE GENOMIC DNA]</scope>
    <source>
        <strain evidence="4 5">ASF492</strain>
    </source>
</reference>
<dbReference type="Proteomes" id="UP000012589">
    <property type="component" value="Unassembled WGS sequence"/>
</dbReference>
<keyword evidence="2" id="KW-0804">Transcription</keyword>
<dbReference type="PATRIC" id="fig|1235802.3.peg.685"/>
<dbReference type="Gene3D" id="1.10.10.10">
    <property type="entry name" value="Winged helix-like DNA-binding domain superfamily/Winged helix DNA-binding domain"/>
    <property type="match status" value="1"/>
</dbReference>
<dbReference type="OrthoDB" id="9815009at2"/>
<dbReference type="InterPro" id="IPR036388">
    <property type="entry name" value="WH-like_DNA-bd_sf"/>
</dbReference>
<dbReference type="InterPro" id="IPR028349">
    <property type="entry name" value="PafC-like"/>
</dbReference>
<keyword evidence="5" id="KW-1185">Reference proteome</keyword>
<dbReference type="GO" id="GO:0003700">
    <property type="term" value="F:DNA-binding transcription factor activity"/>
    <property type="evidence" value="ECO:0007669"/>
    <property type="project" value="InterPro"/>
</dbReference>
<evidence type="ECO:0000256" key="2">
    <source>
        <dbReference type="ARBA" id="ARBA00023163"/>
    </source>
</evidence>
<proteinExistence type="predicted"/>